<feature type="transmembrane region" description="Helical" evidence="5">
    <location>
        <begin position="299"/>
        <end position="316"/>
    </location>
</feature>
<reference evidence="7 8" key="1">
    <citation type="submission" date="2020-04" db="EMBL/GenBank/DDBJ databases">
        <title>Genome sequencing of Rosenbergiella species.</title>
        <authorList>
            <person name="Alvarez-Perez S."/>
            <person name="Lievens B."/>
        </authorList>
    </citation>
    <scope>NUCLEOTIDE SEQUENCE [LARGE SCALE GENOMIC DNA]</scope>
    <source>
        <strain evidence="7 8">S61</strain>
    </source>
</reference>
<dbReference type="Pfam" id="PF07690">
    <property type="entry name" value="MFS_1"/>
    <property type="match status" value="1"/>
</dbReference>
<comment type="caution">
    <text evidence="7">The sequence shown here is derived from an EMBL/GenBank/DDBJ whole genome shotgun (WGS) entry which is preliminary data.</text>
</comment>
<evidence type="ECO:0000313" key="8">
    <source>
        <dbReference type="Proteomes" id="UP000790096"/>
    </source>
</evidence>
<dbReference type="InterPro" id="IPR011701">
    <property type="entry name" value="MFS"/>
</dbReference>
<dbReference type="SUPFAM" id="SSF103473">
    <property type="entry name" value="MFS general substrate transporter"/>
    <property type="match status" value="1"/>
</dbReference>
<dbReference type="Gene3D" id="1.20.1250.20">
    <property type="entry name" value="MFS general substrate transporter like domains"/>
    <property type="match status" value="1"/>
</dbReference>
<accession>A0ABS5T1V5</accession>
<dbReference type="InterPro" id="IPR036259">
    <property type="entry name" value="MFS_trans_sf"/>
</dbReference>
<evidence type="ECO:0000256" key="4">
    <source>
        <dbReference type="ARBA" id="ARBA00023136"/>
    </source>
</evidence>
<name>A0ABS5T1V5_9GAMM</name>
<dbReference type="InterPro" id="IPR020846">
    <property type="entry name" value="MFS_dom"/>
</dbReference>
<dbReference type="PROSITE" id="PS50850">
    <property type="entry name" value="MFS"/>
    <property type="match status" value="1"/>
</dbReference>
<gene>
    <name evidence="7" type="ORF">HH682_15320</name>
</gene>
<dbReference type="PANTHER" id="PTHR23521:SF3">
    <property type="entry name" value="MFS TRANSPORTER"/>
    <property type="match status" value="1"/>
</dbReference>
<protein>
    <submittedName>
        <fullName evidence="7">MFS transporter</fullName>
    </submittedName>
</protein>
<dbReference type="PANTHER" id="PTHR23521">
    <property type="entry name" value="TRANSPORTER MFS SUPERFAMILY"/>
    <property type="match status" value="1"/>
</dbReference>
<proteinExistence type="predicted"/>
<feature type="transmembrane region" description="Helical" evidence="5">
    <location>
        <begin position="36"/>
        <end position="59"/>
    </location>
</feature>
<dbReference type="Proteomes" id="UP000790096">
    <property type="component" value="Unassembled WGS sequence"/>
</dbReference>
<feature type="transmembrane region" description="Helical" evidence="5">
    <location>
        <begin position="199"/>
        <end position="224"/>
    </location>
</feature>
<feature type="transmembrane region" description="Helical" evidence="5">
    <location>
        <begin position="267"/>
        <end position="293"/>
    </location>
</feature>
<dbReference type="InterPro" id="IPR005829">
    <property type="entry name" value="Sugar_transporter_CS"/>
</dbReference>
<keyword evidence="2 5" id="KW-0812">Transmembrane</keyword>
<evidence type="ECO:0000259" key="6">
    <source>
        <dbReference type="PROSITE" id="PS50850"/>
    </source>
</evidence>
<feature type="transmembrane region" description="Helical" evidence="5">
    <location>
        <begin position="236"/>
        <end position="255"/>
    </location>
</feature>
<evidence type="ECO:0000313" key="7">
    <source>
        <dbReference type="EMBL" id="MBT0725748.1"/>
    </source>
</evidence>
<feature type="domain" description="Major facilitator superfamily (MFS) profile" evidence="6">
    <location>
        <begin position="6"/>
        <end position="388"/>
    </location>
</feature>
<dbReference type="PROSITE" id="PS00216">
    <property type="entry name" value="SUGAR_TRANSPORT_1"/>
    <property type="match status" value="1"/>
</dbReference>
<organism evidence="7 8">
    <name type="scientific">Rosenbergiella gaditana</name>
    <dbReference type="NCBI Taxonomy" id="2726987"/>
    <lineage>
        <taxon>Bacteria</taxon>
        <taxon>Pseudomonadati</taxon>
        <taxon>Pseudomonadota</taxon>
        <taxon>Gammaproteobacteria</taxon>
        <taxon>Enterobacterales</taxon>
        <taxon>Erwiniaceae</taxon>
        <taxon>Rosenbergiella</taxon>
    </lineage>
</organism>
<feature type="transmembrane region" description="Helical" evidence="5">
    <location>
        <begin position="130"/>
        <end position="153"/>
    </location>
</feature>
<keyword evidence="3 5" id="KW-1133">Transmembrane helix</keyword>
<feature type="transmembrane region" description="Helical" evidence="5">
    <location>
        <begin position="71"/>
        <end position="91"/>
    </location>
</feature>
<dbReference type="RefSeq" id="WP_214238350.1">
    <property type="nucleotide sequence ID" value="NZ_JABBFR010000047.1"/>
</dbReference>
<feature type="transmembrane region" description="Helical" evidence="5">
    <location>
        <begin position="159"/>
        <end position="178"/>
    </location>
</feature>
<keyword evidence="8" id="KW-1185">Reference proteome</keyword>
<evidence type="ECO:0000256" key="1">
    <source>
        <dbReference type="ARBA" id="ARBA00004127"/>
    </source>
</evidence>
<feature type="transmembrane region" description="Helical" evidence="5">
    <location>
        <begin position="328"/>
        <end position="346"/>
    </location>
</feature>
<feature type="transmembrane region" description="Helical" evidence="5">
    <location>
        <begin position="352"/>
        <end position="374"/>
    </location>
</feature>
<evidence type="ECO:0000256" key="3">
    <source>
        <dbReference type="ARBA" id="ARBA00022989"/>
    </source>
</evidence>
<evidence type="ECO:0000256" key="5">
    <source>
        <dbReference type="SAM" id="Phobius"/>
    </source>
</evidence>
<comment type="subcellular location">
    <subcellularLocation>
        <location evidence="1">Endomembrane system</location>
        <topology evidence="1">Multi-pass membrane protein</topology>
    </subcellularLocation>
</comment>
<feature type="transmembrane region" description="Helical" evidence="5">
    <location>
        <begin position="97"/>
        <end position="118"/>
    </location>
</feature>
<keyword evidence="4 5" id="KW-0472">Membrane</keyword>
<evidence type="ECO:0000256" key="2">
    <source>
        <dbReference type="ARBA" id="ARBA00022692"/>
    </source>
</evidence>
<sequence length="388" mass="41103">MSAKLHIVLLTIALFIGTFAVNLQTPLYSAYAAKSGVGATAVTLAFAAYVAGLMPTLLFLGGLSDRIGRRIPVAVALALGVLATALLVMYPNWVSLFFARVLLGIGTGLITTAGTAYMSEIMEGDESLRAPLIVTSATSLGFGSGALATSISLKVQGETLLPASFIIFFIIALTVILLMKTMPLSLRRRNVSLFRFPFYPVNTSVYGLAMSAAWATTGMIIAVIPLELTRLQLNEYSGLVVFLAIFVGFLCQPAAKRCSRENALSSGMIMTVVGFIVILGGIWTSSISLILIGTGITSASSYGFTYLSSLSAFSLTAGNEKARATAGLFVYAYIGFSLPVIASGALADKYGLEPAITIFSVFQTVTVILILSLIKKNKIRNINHQIKS</sequence>
<dbReference type="EMBL" id="JABBFR010000047">
    <property type="protein sequence ID" value="MBT0725748.1"/>
    <property type="molecule type" value="Genomic_DNA"/>
</dbReference>